<evidence type="ECO:0000313" key="6">
    <source>
        <dbReference type="Proteomes" id="UP000011688"/>
    </source>
</evidence>
<dbReference type="GO" id="GO:0005576">
    <property type="term" value="C:extracellular region"/>
    <property type="evidence" value="ECO:0007669"/>
    <property type="project" value="UniProtKB-SubCell"/>
</dbReference>
<dbReference type="SUPFAM" id="SSF88713">
    <property type="entry name" value="Glycoside hydrolase/deacetylase"/>
    <property type="match status" value="1"/>
</dbReference>
<reference evidence="5 6" key="1">
    <citation type="journal article" date="2014" name="PLoS Genet.">
        <title>Phylogenetically driven sequencing of extremely halophilic archaea reveals strategies for static and dynamic osmo-response.</title>
        <authorList>
            <person name="Becker E.A."/>
            <person name="Seitzer P.M."/>
            <person name="Tritt A."/>
            <person name="Larsen D."/>
            <person name="Krusor M."/>
            <person name="Yao A.I."/>
            <person name="Wu D."/>
            <person name="Madern D."/>
            <person name="Eisen J.A."/>
            <person name="Darling A.E."/>
            <person name="Facciotti M.T."/>
        </authorList>
    </citation>
    <scope>NUCLEOTIDE SEQUENCE [LARGE SCALE GENOMIC DNA]</scope>
    <source>
        <strain evidence="5 6">DSM 10524</strain>
    </source>
</reference>
<proteinExistence type="predicted"/>
<feature type="compositionally biased region" description="Acidic residues" evidence="3">
    <location>
        <begin position="37"/>
        <end position="69"/>
    </location>
</feature>
<evidence type="ECO:0000313" key="5">
    <source>
        <dbReference type="EMBL" id="ELY55339.1"/>
    </source>
</evidence>
<feature type="domain" description="NodB homology" evidence="4">
    <location>
        <begin position="222"/>
        <end position="344"/>
    </location>
</feature>
<dbReference type="PANTHER" id="PTHR34216:SF3">
    <property type="entry name" value="POLY-BETA-1,6-N-ACETYL-D-GLUCOSAMINE N-DEACETYLASE"/>
    <property type="match status" value="1"/>
</dbReference>
<comment type="subcellular location">
    <subcellularLocation>
        <location evidence="1">Secreted</location>
    </subcellularLocation>
</comment>
<keyword evidence="2" id="KW-0732">Signal</keyword>
<dbReference type="EMBL" id="AOIB01000031">
    <property type="protein sequence ID" value="ELY55339.1"/>
    <property type="molecule type" value="Genomic_DNA"/>
</dbReference>
<organism evidence="5 6">
    <name type="scientific">Natronococcus amylolyticus DSM 10524</name>
    <dbReference type="NCBI Taxonomy" id="1227497"/>
    <lineage>
        <taxon>Archaea</taxon>
        <taxon>Methanobacteriati</taxon>
        <taxon>Methanobacteriota</taxon>
        <taxon>Stenosarchaea group</taxon>
        <taxon>Halobacteria</taxon>
        <taxon>Halobacteriales</taxon>
        <taxon>Natrialbaceae</taxon>
        <taxon>Natronococcus</taxon>
    </lineage>
</organism>
<dbReference type="eggNOG" id="arCOG09161">
    <property type="taxonomic scope" value="Archaea"/>
</dbReference>
<dbReference type="PANTHER" id="PTHR34216">
    <property type="match status" value="1"/>
</dbReference>
<feature type="region of interest" description="Disordered" evidence="3">
    <location>
        <begin position="17"/>
        <end position="77"/>
    </location>
</feature>
<dbReference type="InterPro" id="IPR051398">
    <property type="entry name" value="Polysacch_Deacetylase"/>
</dbReference>
<dbReference type="GO" id="GO:0005975">
    <property type="term" value="P:carbohydrate metabolic process"/>
    <property type="evidence" value="ECO:0007669"/>
    <property type="project" value="InterPro"/>
</dbReference>
<sequence>MDRRTYLAIGAATVLAGCTELGGPGEPDTSDERADDGGTEPTDDTPGDDERSEDGDDEGDPEDEEEEEHPELVGTFDDFEDLEEWWEWQDIGTLEADSSRASMGSQSALLTASVESRGQVRVRRELEEPIDVREVAPGLDLATDTDSGVVRIQLQDADAHYVEYSQRFAGGTSLTRHNFGITRIRGEPDLSKVVVLQVIRWFGDDAEGRQWVDDFHFVPRPTQGTVLLQFHGGYETHATEAQPRLEDAEFPATAFVPPARLREDEAAEGDRLTRDQVDDLAAAGWTIGAQSANGQPLDGVDPDALEDAVVDPIDWLAEADYGDDVRVFAYPGSTYTDESYELVRENYDLAFAGRSRSQGYAGNPHLCSMAETPDPGDATDLLEWTAEWGGITAIPFYELDGESALEALEETVRALEEHVEAGELEVITPAEMAEKYVYE</sequence>
<gene>
    <name evidence="5" type="ORF">C491_16527</name>
</gene>
<protein>
    <submittedName>
        <fullName evidence="5">Polysaccharide deacetylase</fullName>
    </submittedName>
</protein>
<dbReference type="GO" id="GO:0016810">
    <property type="term" value="F:hydrolase activity, acting on carbon-nitrogen (but not peptide) bonds"/>
    <property type="evidence" value="ECO:0007669"/>
    <property type="project" value="InterPro"/>
</dbReference>
<dbReference type="Proteomes" id="UP000011688">
    <property type="component" value="Unassembled WGS sequence"/>
</dbReference>
<dbReference type="AlphaFoldDB" id="L9X0Q2"/>
<name>L9X0Q2_9EURY</name>
<dbReference type="InterPro" id="IPR002509">
    <property type="entry name" value="NODB_dom"/>
</dbReference>
<dbReference type="RefSeq" id="WP_005558173.1">
    <property type="nucleotide sequence ID" value="NZ_AOIB01000031.1"/>
</dbReference>
<evidence type="ECO:0000256" key="1">
    <source>
        <dbReference type="ARBA" id="ARBA00004613"/>
    </source>
</evidence>
<dbReference type="PATRIC" id="fig|1227497.3.peg.3348"/>
<dbReference type="CDD" id="cd10970">
    <property type="entry name" value="CE4_DAC_u1_6s"/>
    <property type="match status" value="1"/>
</dbReference>
<evidence type="ECO:0000256" key="3">
    <source>
        <dbReference type="SAM" id="MobiDB-lite"/>
    </source>
</evidence>
<evidence type="ECO:0000256" key="2">
    <source>
        <dbReference type="ARBA" id="ARBA00022729"/>
    </source>
</evidence>
<keyword evidence="6" id="KW-1185">Reference proteome</keyword>
<dbReference type="PROSITE" id="PS51257">
    <property type="entry name" value="PROKAR_LIPOPROTEIN"/>
    <property type="match status" value="1"/>
</dbReference>
<dbReference type="InterPro" id="IPR011330">
    <property type="entry name" value="Glyco_hydro/deAcase_b/a-brl"/>
</dbReference>
<dbReference type="OrthoDB" id="10436at2157"/>
<comment type="caution">
    <text evidence="5">The sequence shown here is derived from an EMBL/GenBank/DDBJ whole genome shotgun (WGS) entry which is preliminary data.</text>
</comment>
<dbReference type="Gene3D" id="3.20.20.370">
    <property type="entry name" value="Glycoside hydrolase/deacetylase"/>
    <property type="match status" value="1"/>
</dbReference>
<accession>L9X0Q2</accession>
<dbReference type="Pfam" id="PF01522">
    <property type="entry name" value="Polysacc_deac_1"/>
    <property type="match status" value="1"/>
</dbReference>
<evidence type="ECO:0000259" key="4">
    <source>
        <dbReference type="Pfam" id="PF01522"/>
    </source>
</evidence>